<dbReference type="AlphaFoldDB" id="A0AAN6W1W3"/>
<protein>
    <submittedName>
        <fullName evidence="1">Uncharacterized protein</fullName>
    </submittedName>
</protein>
<evidence type="ECO:0000313" key="2">
    <source>
        <dbReference type="Proteomes" id="UP001302321"/>
    </source>
</evidence>
<gene>
    <name evidence="1" type="ORF">QBC36DRAFT_314548</name>
</gene>
<dbReference type="Gene3D" id="3.40.1090.10">
    <property type="entry name" value="Cytosolic phospholipase A2 catalytic domain"/>
    <property type="match status" value="1"/>
</dbReference>
<evidence type="ECO:0000313" key="1">
    <source>
        <dbReference type="EMBL" id="KAK4172741.1"/>
    </source>
</evidence>
<sequence>MFVPETDTPKGCLNYLYSKCDFNSKNQSSPQTFSTSWAGQAREGEQLPHNHAGYKLQFTSPQAIVYYTTIASKVFTTSQPSWKDDSFKASAFEQAIKDLIEMKLSPGHGDDRMRDPDAPVPARKRLAVEPTNIFSAHQMSHMESGKKPSTQLSNLEAVRATSTAPRLFKRILIGESSRQLEFVDGTLGCNNLIRRVIAEAIEEFEEQSQVGCILGIGTGVHRVSGVQQPNWF</sequence>
<dbReference type="InterPro" id="IPR016035">
    <property type="entry name" value="Acyl_Trfase/lysoPLipase"/>
</dbReference>
<organism evidence="1 2">
    <name type="scientific">Triangularia setosa</name>
    <dbReference type="NCBI Taxonomy" id="2587417"/>
    <lineage>
        <taxon>Eukaryota</taxon>
        <taxon>Fungi</taxon>
        <taxon>Dikarya</taxon>
        <taxon>Ascomycota</taxon>
        <taxon>Pezizomycotina</taxon>
        <taxon>Sordariomycetes</taxon>
        <taxon>Sordariomycetidae</taxon>
        <taxon>Sordariales</taxon>
        <taxon>Podosporaceae</taxon>
        <taxon>Triangularia</taxon>
    </lineage>
</organism>
<dbReference type="SUPFAM" id="SSF52151">
    <property type="entry name" value="FabD/lysophospholipase-like"/>
    <property type="match status" value="1"/>
</dbReference>
<comment type="caution">
    <text evidence="1">The sequence shown here is derived from an EMBL/GenBank/DDBJ whole genome shotgun (WGS) entry which is preliminary data.</text>
</comment>
<name>A0AAN6W1W3_9PEZI</name>
<dbReference type="EMBL" id="MU866397">
    <property type="protein sequence ID" value="KAK4172741.1"/>
    <property type="molecule type" value="Genomic_DNA"/>
</dbReference>
<reference evidence="1" key="2">
    <citation type="submission" date="2023-05" db="EMBL/GenBank/DDBJ databases">
        <authorList>
            <consortium name="Lawrence Berkeley National Laboratory"/>
            <person name="Steindorff A."/>
            <person name="Hensen N."/>
            <person name="Bonometti L."/>
            <person name="Westerberg I."/>
            <person name="Brannstrom I.O."/>
            <person name="Guillou S."/>
            <person name="Cros-Aarteil S."/>
            <person name="Calhoun S."/>
            <person name="Haridas S."/>
            <person name="Kuo A."/>
            <person name="Mondo S."/>
            <person name="Pangilinan J."/>
            <person name="Riley R."/>
            <person name="Labutti K."/>
            <person name="Andreopoulos B."/>
            <person name="Lipzen A."/>
            <person name="Chen C."/>
            <person name="Yanf M."/>
            <person name="Daum C."/>
            <person name="Ng V."/>
            <person name="Clum A."/>
            <person name="Ohm R."/>
            <person name="Martin F."/>
            <person name="Silar P."/>
            <person name="Natvig D."/>
            <person name="Lalanne C."/>
            <person name="Gautier V."/>
            <person name="Ament-Velasquez S.L."/>
            <person name="Kruys A."/>
            <person name="Hutchinson M.I."/>
            <person name="Powell A.J."/>
            <person name="Barry K."/>
            <person name="Miller A.N."/>
            <person name="Grigoriev I.V."/>
            <person name="Debuchy R."/>
            <person name="Gladieux P."/>
            <person name="Thoren M.H."/>
            <person name="Johannesson H."/>
        </authorList>
    </citation>
    <scope>NUCLEOTIDE SEQUENCE</scope>
    <source>
        <strain evidence="1">CBS 892.96</strain>
    </source>
</reference>
<accession>A0AAN6W1W3</accession>
<proteinExistence type="predicted"/>
<keyword evidence="2" id="KW-1185">Reference proteome</keyword>
<reference evidence="1" key="1">
    <citation type="journal article" date="2023" name="Mol. Phylogenet. Evol.">
        <title>Genome-scale phylogeny and comparative genomics of the fungal order Sordariales.</title>
        <authorList>
            <person name="Hensen N."/>
            <person name="Bonometti L."/>
            <person name="Westerberg I."/>
            <person name="Brannstrom I.O."/>
            <person name="Guillou S."/>
            <person name="Cros-Aarteil S."/>
            <person name="Calhoun S."/>
            <person name="Haridas S."/>
            <person name="Kuo A."/>
            <person name="Mondo S."/>
            <person name="Pangilinan J."/>
            <person name="Riley R."/>
            <person name="LaButti K."/>
            <person name="Andreopoulos B."/>
            <person name="Lipzen A."/>
            <person name="Chen C."/>
            <person name="Yan M."/>
            <person name="Daum C."/>
            <person name="Ng V."/>
            <person name="Clum A."/>
            <person name="Steindorff A."/>
            <person name="Ohm R.A."/>
            <person name="Martin F."/>
            <person name="Silar P."/>
            <person name="Natvig D.O."/>
            <person name="Lalanne C."/>
            <person name="Gautier V."/>
            <person name="Ament-Velasquez S.L."/>
            <person name="Kruys A."/>
            <person name="Hutchinson M.I."/>
            <person name="Powell A.J."/>
            <person name="Barry K."/>
            <person name="Miller A.N."/>
            <person name="Grigoriev I.V."/>
            <person name="Debuchy R."/>
            <person name="Gladieux P."/>
            <person name="Hiltunen Thoren M."/>
            <person name="Johannesson H."/>
        </authorList>
    </citation>
    <scope>NUCLEOTIDE SEQUENCE</scope>
    <source>
        <strain evidence="1">CBS 892.96</strain>
    </source>
</reference>
<dbReference type="Proteomes" id="UP001302321">
    <property type="component" value="Unassembled WGS sequence"/>
</dbReference>